<organism evidence="1 2">
    <name type="scientific">Nocardioides agri</name>
    <dbReference type="NCBI Taxonomy" id="2682843"/>
    <lineage>
        <taxon>Bacteria</taxon>
        <taxon>Bacillati</taxon>
        <taxon>Actinomycetota</taxon>
        <taxon>Actinomycetes</taxon>
        <taxon>Propionibacteriales</taxon>
        <taxon>Nocardioidaceae</taxon>
        <taxon>Nocardioides</taxon>
    </lineage>
</organism>
<dbReference type="Proteomes" id="UP000473525">
    <property type="component" value="Unassembled WGS sequence"/>
</dbReference>
<gene>
    <name evidence="1" type="ORF">GON03_13990</name>
</gene>
<keyword evidence="2" id="KW-1185">Reference proteome</keyword>
<proteinExistence type="predicted"/>
<name>A0A6L6XSF3_9ACTN</name>
<protein>
    <submittedName>
        <fullName evidence="1">ABC transporter substrate-binding protein</fullName>
    </submittedName>
</protein>
<comment type="caution">
    <text evidence="1">The sequence shown here is derived from an EMBL/GenBank/DDBJ whole genome shotgun (WGS) entry which is preliminary data.</text>
</comment>
<dbReference type="AlphaFoldDB" id="A0A6L6XSF3"/>
<dbReference type="EMBL" id="WSEK01000004">
    <property type="protein sequence ID" value="MVQ50294.1"/>
    <property type="molecule type" value="Genomic_DNA"/>
</dbReference>
<accession>A0A6L6XSF3</accession>
<evidence type="ECO:0000313" key="2">
    <source>
        <dbReference type="Proteomes" id="UP000473525"/>
    </source>
</evidence>
<sequence>MKSRIVGTTSKGQKVTGSFVPLKFIDRNGSLRVRGLVQGVVHEKNGDRTTFATMKTMKVASIAGAPAAGRTAATQRATCDILNLVLGPLDLDLLGLKVHLDRVVLNIVAESGAGNLLGNLLCSITGLLDGGPLGGLLGGVLGQLSDLLNQILGLLRLGV</sequence>
<reference evidence="1 2" key="1">
    <citation type="submission" date="2019-12" db="EMBL/GenBank/DDBJ databases">
        <authorList>
            <person name="Huq M.A."/>
        </authorList>
    </citation>
    <scope>NUCLEOTIDE SEQUENCE [LARGE SCALE GENOMIC DNA]</scope>
    <source>
        <strain evidence="1 2">MAH-18</strain>
    </source>
</reference>
<dbReference type="RefSeq" id="WP_157343293.1">
    <property type="nucleotide sequence ID" value="NZ_WSEK01000004.1"/>
</dbReference>
<evidence type="ECO:0000313" key="1">
    <source>
        <dbReference type="EMBL" id="MVQ50294.1"/>
    </source>
</evidence>